<evidence type="ECO:0000256" key="5">
    <source>
        <dbReference type="ARBA" id="ARBA00022679"/>
    </source>
</evidence>
<protein>
    <recommendedName>
        <fullName evidence="3">histidine kinase</fullName>
        <ecNumber evidence="3">2.7.13.3</ecNumber>
    </recommendedName>
</protein>
<dbReference type="Gene3D" id="1.10.287.130">
    <property type="match status" value="1"/>
</dbReference>
<gene>
    <name evidence="18" type="ORF">BC343_06545</name>
</gene>
<feature type="domain" description="Histidine kinase" evidence="15">
    <location>
        <begin position="567"/>
        <end position="782"/>
    </location>
</feature>
<evidence type="ECO:0000256" key="6">
    <source>
        <dbReference type="ARBA" id="ARBA00022692"/>
    </source>
</evidence>
<keyword evidence="10 14" id="KW-1133">Transmembrane helix</keyword>
<dbReference type="CDD" id="cd00130">
    <property type="entry name" value="PAS"/>
    <property type="match status" value="1"/>
</dbReference>
<comment type="catalytic activity">
    <reaction evidence="1">
        <text>ATP + protein L-histidine = ADP + protein N-phospho-L-histidine.</text>
        <dbReference type="EC" id="2.7.13.3"/>
    </reaction>
</comment>
<dbReference type="EC" id="2.7.13.3" evidence="3"/>
<keyword evidence="8" id="KW-0418">Kinase</keyword>
<dbReference type="Pfam" id="PF02518">
    <property type="entry name" value="HATPase_c"/>
    <property type="match status" value="1"/>
</dbReference>
<evidence type="ECO:0000256" key="9">
    <source>
        <dbReference type="ARBA" id="ARBA00022840"/>
    </source>
</evidence>
<dbReference type="SMART" id="SM00388">
    <property type="entry name" value="HisKA"/>
    <property type="match status" value="1"/>
</dbReference>
<keyword evidence="13" id="KW-0175">Coiled coil</keyword>
<evidence type="ECO:0000313" key="18">
    <source>
        <dbReference type="EMBL" id="OOQ59801.1"/>
    </source>
</evidence>
<reference evidence="18 19" key="1">
    <citation type="submission" date="2016-07" db="EMBL/GenBank/DDBJ databases">
        <title>Genomic analysis of zinc-resistant bacterium Mucilaginibacter pedocola TBZ30.</title>
        <authorList>
            <person name="Huang J."/>
            <person name="Tang J."/>
        </authorList>
    </citation>
    <scope>NUCLEOTIDE SEQUENCE [LARGE SCALE GENOMIC DNA]</scope>
    <source>
        <strain evidence="18 19">TBZ30</strain>
    </source>
</reference>
<dbReference type="InterPro" id="IPR005467">
    <property type="entry name" value="His_kinase_dom"/>
</dbReference>
<evidence type="ECO:0000256" key="7">
    <source>
        <dbReference type="ARBA" id="ARBA00022741"/>
    </source>
</evidence>
<dbReference type="STRING" id="1792845.BC343_06545"/>
<proteinExistence type="predicted"/>
<dbReference type="InterPro" id="IPR003661">
    <property type="entry name" value="HisK_dim/P_dom"/>
</dbReference>
<dbReference type="Pfam" id="PF00989">
    <property type="entry name" value="PAS"/>
    <property type="match status" value="1"/>
</dbReference>
<dbReference type="PROSITE" id="PS50109">
    <property type="entry name" value="HIS_KIN"/>
    <property type="match status" value="1"/>
</dbReference>
<evidence type="ECO:0000256" key="10">
    <source>
        <dbReference type="ARBA" id="ARBA00022989"/>
    </source>
</evidence>
<keyword evidence="11" id="KW-0902">Two-component regulatory system</keyword>
<evidence type="ECO:0000313" key="19">
    <source>
        <dbReference type="Proteomes" id="UP000189739"/>
    </source>
</evidence>
<dbReference type="GO" id="GO:0030295">
    <property type="term" value="F:protein kinase activator activity"/>
    <property type="evidence" value="ECO:0007669"/>
    <property type="project" value="TreeGrafter"/>
</dbReference>
<dbReference type="GO" id="GO:0016020">
    <property type="term" value="C:membrane"/>
    <property type="evidence" value="ECO:0007669"/>
    <property type="project" value="UniProtKB-SubCell"/>
</dbReference>
<dbReference type="SMART" id="SM00086">
    <property type="entry name" value="PAC"/>
    <property type="match status" value="1"/>
</dbReference>
<dbReference type="SMART" id="SM00387">
    <property type="entry name" value="HATPase_c"/>
    <property type="match status" value="1"/>
</dbReference>
<feature type="coiled-coil region" evidence="13">
    <location>
        <begin position="208"/>
        <end position="320"/>
    </location>
</feature>
<evidence type="ECO:0000259" key="16">
    <source>
        <dbReference type="PROSITE" id="PS50112"/>
    </source>
</evidence>
<dbReference type="InterPro" id="IPR036890">
    <property type="entry name" value="HATPase_C_sf"/>
</dbReference>
<dbReference type="FunFam" id="3.30.565.10:FF:000006">
    <property type="entry name" value="Sensor histidine kinase WalK"/>
    <property type="match status" value="1"/>
</dbReference>
<dbReference type="CDD" id="cd00082">
    <property type="entry name" value="HisKA"/>
    <property type="match status" value="1"/>
</dbReference>
<organism evidence="18 19">
    <name type="scientific">Mucilaginibacter pedocola</name>
    <dbReference type="NCBI Taxonomy" id="1792845"/>
    <lineage>
        <taxon>Bacteria</taxon>
        <taxon>Pseudomonadati</taxon>
        <taxon>Bacteroidota</taxon>
        <taxon>Sphingobacteriia</taxon>
        <taxon>Sphingobacteriales</taxon>
        <taxon>Sphingobacteriaceae</taxon>
        <taxon>Mucilaginibacter</taxon>
    </lineage>
</organism>
<dbReference type="GO" id="GO:0006355">
    <property type="term" value="P:regulation of DNA-templated transcription"/>
    <property type="evidence" value="ECO:0007669"/>
    <property type="project" value="InterPro"/>
</dbReference>
<dbReference type="SUPFAM" id="SSF55785">
    <property type="entry name" value="PYP-like sensor domain (PAS domain)"/>
    <property type="match status" value="2"/>
</dbReference>
<keyword evidence="9" id="KW-0067">ATP-binding</keyword>
<dbReference type="AlphaFoldDB" id="A0A1S9PFR9"/>
<evidence type="ECO:0000256" key="2">
    <source>
        <dbReference type="ARBA" id="ARBA00004141"/>
    </source>
</evidence>
<evidence type="ECO:0000256" key="4">
    <source>
        <dbReference type="ARBA" id="ARBA00022553"/>
    </source>
</evidence>
<dbReference type="InterPro" id="IPR000700">
    <property type="entry name" value="PAS-assoc_C"/>
</dbReference>
<dbReference type="SUPFAM" id="SSF47384">
    <property type="entry name" value="Homodimeric domain of signal transducing histidine kinase"/>
    <property type="match status" value="1"/>
</dbReference>
<dbReference type="Gene3D" id="3.30.565.10">
    <property type="entry name" value="Histidine kinase-like ATPase, C-terminal domain"/>
    <property type="match status" value="1"/>
</dbReference>
<dbReference type="SUPFAM" id="SSF55874">
    <property type="entry name" value="ATPase domain of HSP90 chaperone/DNA topoisomerase II/histidine kinase"/>
    <property type="match status" value="1"/>
</dbReference>
<comment type="caution">
    <text evidence="18">The sequence shown here is derived from an EMBL/GenBank/DDBJ whole genome shotgun (WGS) entry which is preliminary data.</text>
</comment>
<dbReference type="InterPro" id="IPR000014">
    <property type="entry name" value="PAS"/>
</dbReference>
<dbReference type="InterPro" id="IPR007891">
    <property type="entry name" value="CHASE3"/>
</dbReference>
<evidence type="ECO:0000256" key="13">
    <source>
        <dbReference type="SAM" id="Coils"/>
    </source>
</evidence>
<feature type="coiled-coil region" evidence="13">
    <location>
        <begin position="112"/>
        <end position="170"/>
    </location>
</feature>
<evidence type="ECO:0000256" key="11">
    <source>
        <dbReference type="ARBA" id="ARBA00023012"/>
    </source>
</evidence>
<dbReference type="CDD" id="cd19410">
    <property type="entry name" value="HK9-like_sensor"/>
    <property type="match status" value="1"/>
</dbReference>
<dbReference type="InterPro" id="IPR035965">
    <property type="entry name" value="PAS-like_dom_sf"/>
</dbReference>
<dbReference type="SMART" id="SM00091">
    <property type="entry name" value="PAS"/>
    <property type="match status" value="2"/>
</dbReference>
<dbReference type="Pfam" id="PF00512">
    <property type="entry name" value="HisKA"/>
    <property type="match status" value="1"/>
</dbReference>
<dbReference type="Gene3D" id="3.30.450.20">
    <property type="entry name" value="PAS domain"/>
    <property type="match status" value="2"/>
</dbReference>
<dbReference type="InterPro" id="IPR050351">
    <property type="entry name" value="BphY/WalK/GraS-like"/>
</dbReference>
<evidence type="ECO:0000259" key="15">
    <source>
        <dbReference type="PROSITE" id="PS50109"/>
    </source>
</evidence>
<dbReference type="PRINTS" id="PR00344">
    <property type="entry name" value="BCTRLSENSOR"/>
</dbReference>
<dbReference type="GO" id="GO:0000156">
    <property type="term" value="F:phosphorelay response regulator activity"/>
    <property type="evidence" value="ECO:0007669"/>
    <property type="project" value="TreeGrafter"/>
</dbReference>
<comment type="subcellular location">
    <subcellularLocation>
        <location evidence="2">Membrane</location>
        <topology evidence="2">Multi-pass membrane protein</topology>
    </subcellularLocation>
</comment>
<evidence type="ECO:0000256" key="12">
    <source>
        <dbReference type="ARBA" id="ARBA00023136"/>
    </source>
</evidence>
<dbReference type="GO" id="GO:0005524">
    <property type="term" value="F:ATP binding"/>
    <property type="evidence" value="ECO:0007669"/>
    <property type="project" value="UniProtKB-KW"/>
</dbReference>
<dbReference type="GO" id="GO:0007234">
    <property type="term" value="P:osmosensory signaling via phosphorelay pathway"/>
    <property type="evidence" value="ECO:0007669"/>
    <property type="project" value="TreeGrafter"/>
</dbReference>
<feature type="transmembrane region" description="Helical" evidence="14">
    <location>
        <begin position="182"/>
        <end position="201"/>
    </location>
</feature>
<dbReference type="PANTHER" id="PTHR42878:SF7">
    <property type="entry name" value="SENSOR HISTIDINE KINASE GLRK"/>
    <property type="match status" value="1"/>
</dbReference>
<dbReference type="GO" id="GO:0000155">
    <property type="term" value="F:phosphorelay sensor kinase activity"/>
    <property type="evidence" value="ECO:0007669"/>
    <property type="project" value="InterPro"/>
</dbReference>
<keyword evidence="19" id="KW-1185">Reference proteome</keyword>
<evidence type="ECO:0000256" key="1">
    <source>
        <dbReference type="ARBA" id="ARBA00000085"/>
    </source>
</evidence>
<evidence type="ECO:0000259" key="17">
    <source>
        <dbReference type="PROSITE" id="PS50113"/>
    </source>
</evidence>
<name>A0A1S9PFR9_9SPHI</name>
<dbReference type="OrthoDB" id="9813151at2"/>
<keyword evidence="5" id="KW-0808">Transferase</keyword>
<sequence length="782" mass="87146">MKPRLNRNLQIGYGSAIFIMAVIAVFSYTTLRNLLASNKAVAHSNEVISKLEKALSVMKDAETGQRGYLLTNEKSFLEPNQGSYEKAQSLVNEVKGLTADNPVQQQNIDELNKVLLERMNILQAIIKKKENKQPITLADLNGSKAAMDALRVAADKAEDAEQLLLEQRNAELQRYARFTPPVFLIGIGIALIIVCFSYISVTADVREKDRLQKVLQFKEQETAAFNEELTASNEELEATNEELEATRDELSLVNASLEDRVEQRTKELQESEEETQALNEELTAINEELAATNEELAAANEEMLATNEELARNREELRKSEALFKSIAVNIPNSLIIVIDNNQRILGLEGDLMEELGFEGQHNTGKLLSEVLETQRYASTRHLYRRLTSGERFTVERQGLNGNAFRVDFVPLFDAAGLQYAGLIIALDISDVKQAEERSAKLAAIVDSSDDAIIGKTLDGIITSWNAGARRIFGYSEEDMVGQSILKLIPTDRHDEEPAIIARIRAGERVEHFETIRAKKDGQLIDVSLTISPVRNPQGDIIGISKISRDISEKKRDEMRKNDFIGMVSHELKTPLTSLTALIQVANMKLKNSDDKFLSGAMDKANVQARKMANMINGFLNISRLESSQIQIDRETFDLEKLIEGNIRETELTTSGYTFLFTPGDAINVYADHDKIGSVISNLLSNAVKYSPKGTSIEIKCERTTKGALVSVRDEGMGISLADQPKLFDRFYRVEGEQTRHISGFGIGLYLSAEIIKRHDGRIWVESEPGKGATFSFVIPAV</sequence>
<dbReference type="EMBL" id="MBTF01000012">
    <property type="protein sequence ID" value="OOQ59801.1"/>
    <property type="molecule type" value="Genomic_DNA"/>
</dbReference>
<dbReference type="PANTHER" id="PTHR42878">
    <property type="entry name" value="TWO-COMPONENT HISTIDINE KINASE"/>
    <property type="match status" value="1"/>
</dbReference>
<dbReference type="PROSITE" id="PS50112">
    <property type="entry name" value="PAS"/>
    <property type="match status" value="1"/>
</dbReference>
<dbReference type="InterPro" id="IPR003594">
    <property type="entry name" value="HATPase_dom"/>
</dbReference>
<evidence type="ECO:0000256" key="8">
    <source>
        <dbReference type="ARBA" id="ARBA00022777"/>
    </source>
</evidence>
<dbReference type="InterPro" id="IPR004358">
    <property type="entry name" value="Sig_transdc_His_kin-like_C"/>
</dbReference>
<feature type="domain" description="PAS" evidence="16">
    <location>
        <begin position="438"/>
        <end position="508"/>
    </location>
</feature>
<evidence type="ECO:0000256" key="14">
    <source>
        <dbReference type="SAM" id="Phobius"/>
    </source>
</evidence>
<dbReference type="RefSeq" id="WP_078348555.1">
    <property type="nucleotide sequence ID" value="NZ_MBTF01000012.1"/>
</dbReference>
<keyword evidence="12 14" id="KW-0472">Membrane</keyword>
<keyword evidence="4" id="KW-0597">Phosphoprotein</keyword>
<accession>A0A1S9PFR9</accession>
<feature type="domain" description="PAC" evidence="17">
    <location>
        <begin position="509"/>
        <end position="563"/>
    </location>
</feature>
<dbReference type="Proteomes" id="UP000189739">
    <property type="component" value="Unassembled WGS sequence"/>
</dbReference>
<dbReference type="Pfam" id="PF05227">
    <property type="entry name" value="CHASE3"/>
    <property type="match status" value="1"/>
</dbReference>
<evidence type="ECO:0000256" key="3">
    <source>
        <dbReference type="ARBA" id="ARBA00012438"/>
    </source>
</evidence>
<dbReference type="NCBIfam" id="TIGR00229">
    <property type="entry name" value="sensory_box"/>
    <property type="match status" value="1"/>
</dbReference>
<keyword evidence="6 14" id="KW-0812">Transmembrane</keyword>
<dbReference type="PROSITE" id="PS50113">
    <property type="entry name" value="PAC"/>
    <property type="match status" value="1"/>
</dbReference>
<dbReference type="InterPro" id="IPR013767">
    <property type="entry name" value="PAS_fold"/>
</dbReference>
<dbReference type="InterPro" id="IPR036097">
    <property type="entry name" value="HisK_dim/P_sf"/>
</dbReference>
<dbReference type="InterPro" id="IPR001610">
    <property type="entry name" value="PAC"/>
</dbReference>
<keyword evidence="7" id="KW-0547">Nucleotide-binding</keyword>
<feature type="transmembrane region" description="Helical" evidence="14">
    <location>
        <begin position="12"/>
        <end position="31"/>
    </location>
</feature>